<name>A0ABY1CAY5_9FIRM</name>
<keyword evidence="3" id="KW-1003">Cell membrane</keyword>
<evidence type="ECO:0000259" key="8">
    <source>
        <dbReference type="PROSITE" id="PS50928"/>
    </source>
</evidence>
<keyword evidence="2 7" id="KW-0813">Transport</keyword>
<dbReference type="Pfam" id="PF00528">
    <property type="entry name" value="BPD_transp_1"/>
    <property type="match status" value="1"/>
</dbReference>
<reference evidence="9 10" key="1">
    <citation type="submission" date="2016-10" db="EMBL/GenBank/DDBJ databases">
        <authorList>
            <person name="Varghese N."/>
            <person name="Submissions S."/>
        </authorList>
    </citation>
    <scope>NUCLEOTIDE SEQUENCE [LARGE SCALE GENOMIC DNA]</scope>
    <source>
        <strain evidence="9 10">ATCC 19403</strain>
    </source>
</reference>
<dbReference type="PROSITE" id="PS50928">
    <property type="entry name" value="ABC_TM1"/>
    <property type="match status" value="1"/>
</dbReference>
<dbReference type="CDD" id="cd06261">
    <property type="entry name" value="TM_PBP2"/>
    <property type="match status" value="1"/>
</dbReference>
<evidence type="ECO:0000256" key="3">
    <source>
        <dbReference type="ARBA" id="ARBA00022475"/>
    </source>
</evidence>
<feature type="transmembrane region" description="Helical" evidence="7">
    <location>
        <begin position="142"/>
        <end position="159"/>
    </location>
</feature>
<feature type="domain" description="ABC transmembrane type-1" evidence="8">
    <location>
        <begin position="71"/>
        <end position="259"/>
    </location>
</feature>
<evidence type="ECO:0000256" key="5">
    <source>
        <dbReference type="ARBA" id="ARBA00022989"/>
    </source>
</evidence>
<evidence type="ECO:0000256" key="7">
    <source>
        <dbReference type="RuleBase" id="RU363032"/>
    </source>
</evidence>
<feature type="transmembrane region" description="Helical" evidence="7">
    <location>
        <begin position="180"/>
        <end position="202"/>
    </location>
</feature>
<comment type="subcellular location">
    <subcellularLocation>
        <location evidence="1 7">Cell membrane</location>
        <topology evidence="1 7">Multi-pass membrane protein</topology>
    </subcellularLocation>
</comment>
<feature type="transmembrane region" description="Helical" evidence="7">
    <location>
        <begin position="71"/>
        <end position="96"/>
    </location>
</feature>
<dbReference type="PANTHER" id="PTHR43744:SF12">
    <property type="entry name" value="ABC TRANSPORTER PERMEASE PROTEIN MG189-RELATED"/>
    <property type="match status" value="1"/>
</dbReference>
<keyword evidence="10" id="KW-1185">Reference proteome</keyword>
<feature type="transmembrane region" description="Helical" evidence="7">
    <location>
        <begin position="9"/>
        <end position="35"/>
    </location>
</feature>
<protein>
    <submittedName>
        <fullName evidence="9">Multiple sugar transport system permease protein</fullName>
    </submittedName>
</protein>
<sequence>MRKADKKGWLLKITIGAVLLSAALLAMAPFIYMMLVSLTQKTVLDLNFENAEFSFINYNRVFRNFNLATNLANSIIVTVSACVLNCVISSMAAYAFAKKKFPFRDQLFNIYLATLMIPGQVTLIPVFTIMKKLGLMNTYPALFLPIINAFGVFLIRQFMVTIPDELLEAASIDGCGENRIFISIVIPLIKSVMVSLMIFTFITCWNDFLWPLVIVTKPERQTLTLAISALKGSYSTNYGLVMAGSTLTFLPPFLLYIFLQKQFVEGIAMSGIKG</sequence>
<organism evidence="9 10">
    <name type="scientific">Lacrimispora sphenoides JCM 1415</name>
    <dbReference type="NCBI Taxonomy" id="1297793"/>
    <lineage>
        <taxon>Bacteria</taxon>
        <taxon>Bacillati</taxon>
        <taxon>Bacillota</taxon>
        <taxon>Clostridia</taxon>
        <taxon>Lachnospirales</taxon>
        <taxon>Lachnospiraceae</taxon>
        <taxon>Lacrimispora</taxon>
    </lineage>
</organism>
<evidence type="ECO:0000256" key="1">
    <source>
        <dbReference type="ARBA" id="ARBA00004651"/>
    </source>
</evidence>
<keyword evidence="6 7" id="KW-0472">Membrane</keyword>
<dbReference type="Proteomes" id="UP000198970">
    <property type="component" value="Chromosome I"/>
</dbReference>
<dbReference type="PANTHER" id="PTHR43744">
    <property type="entry name" value="ABC TRANSPORTER PERMEASE PROTEIN MG189-RELATED-RELATED"/>
    <property type="match status" value="1"/>
</dbReference>
<dbReference type="InterPro" id="IPR035906">
    <property type="entry name" value="MetI-like_sf"/>
</dbReference>
<accession>A0ABY1CAY5</accession>
<proteinExistence type="inferred from homology"/>
<dbReference type="EMBL" id="LT630003">
    <property type="protein sequence ID" value="SET87660.1"/>
    <property type="molecule type" value="Genomic_DNA"/>
</dbReference>
<dbReference type="RefSeq" id="WP_100042560.1">
    <property type="nucleotide sequence ID" value="NZ_LT630003.1"/>
</dbReference>
<evidence type="ECO:0000313" key="10">
    <source>
        <dbReference type="Proteomes" id="UP000198970"/>
    </source>
</evidence>
<dbReference type="SUPFAM" id="SSF161098">
    <property type="entry name" value="MetI-like"/>
    <property type="match status" value="1"/>
</dbReference>
<evidence type="ECO:0000256" key="4">
    <source>
        <dbReference type="ARBA" id="ARBA00022692"/>
    </source>
</evidence>
<keyword evidence="5 7" id="KW-1133">Transmembrane helix</keyword>
<feature type="transmembrane region" description="Helical" evidence="7">
    <location>
        <begin position="238"/>
        <end position="259"/>
    </location>
</feature>
<evidence type="ECO:0000256" key="2">
    <source>
        <dbReference type="ARBA" id="ARBA00022448"/>
    </source>
</evidence>
<feature type="transmembrane region" description="Helical" evidence="7">
    <location>
        <begin position="108"/>
        <end position="130"/>
    </location>
</feature>
<keyword evidence="4 7" id="KW-0812">Transmembrane</keyword>
<comment type="similarity">
    <text evidence="7">Belongs to the binding-protein-dependent transport system permease family.</text>
</comment>
<gene>
    <name evidence="9" type="ORF">SAMN02745906_2635</name>
</gene>
<dbReference type="Gene3D" id="1.10.3720.10">
    <property type="entry name" value="MetI-like"/>
    <property type="match status" value="1"/>
</dbReference>
<evidence type="ECO:0000256" key="6">
    <source>
        <dbReference type="ARBA" id="ARBA00023136"/>
    </source>
</evidence>
<evidence type="ECO:0000313" key="9">
    <source>
        <dbReference type="EMBL" id="SET87660.1"/>
    </source>
</evidence>
<dbReference type="InterPro" id="IPR000515">
    <property type="entry name" value="MetI-like"/>
</dbReference>
<keyword evidence="9" id="KW-0762">Sugar transport</keyword>